<comment type="caution">
    <text evidence="2">The sequence shown here is derived from an EMBL/GenBank/DDBJ whole genome shotgun (WGS) entry which is preliminary data.</text>
</comment>
<dbReference type="AlphaFoldDB" id="A0A6G0U757"/>
<protein>
    <submittedName>
        <fullName evidence="2">Uncharacterized protein</fullName>
    </submittedName>
</protein>
<keyword evidence="1" id="KW-0732">Signal</keyword>
<evidence type="ECO:0000313" key="3">
    <source>
        <dbReference type="Proteomes" id="UP000475862"/>
    </source>
</evidence>
<name>A0A6G0U757_APHGL</name>
<proteinExistence type="predicted"/>
<feature type="chain" id="PRO_5026294939" evidence="1">
    <location>
        <begin position="22"/>
        <end position="221"/>
    </location>
</feature>
<evidence type="ECO:0000313" key="2">
    <source>
        <dbReference type="EMBL" id="KAE9544610.1"/>
    </source>
</evidence>
<dbReference type="Proteomes" id="UP000475862">
    <property type="component" value="Unassembled WGS sequence"/>
</dbReference>
<evidence type="ECO:0000256" key="1">
    <source>
        <dbReference type="SAM" id="SignalP"/>
    </source>
</evidence>
<gene>
    <name evidence="2" type="ORF">AGLY_000152</name>
</gene>
<keyword evidence="3" id="KW-1185">Reference proteome</keyword>
<feature type="signal peptide" evidence="1">
    <location>
        <begin position="1"/>
        <end position="21"/>
    </location>
</feature>
<reference evidence="2 3" key="1">
    <citation type="submission" date="2019-08" db="EMBL/GenBank/DDBJ databases">
        <title>The genome of the soybean aphid Biotype 1, its phylome, world population structure and adaptation to the North American continent.</title>
        <authorList>
            <person name="Giordano R."/>
            <person name="Donthu R.K."/>
            <person name="Hernandez A.G."/>
            <person name="Wright C.L."/>
            <person name="Zimin A.V."/>
        </authorList>
    </citation>
    <scope>NUCLEOTIDE SEQUENCE [LARGE SCALE GENOMIC DNA]</scope>
    <source>
        <tissue evidence="2">Whole aphids</tissue>
    </source>
</reference>
<dbReference type="EMBL" id="VYZN01000001">
    <property type="protein sequence ID" value="KAE9544610.1"/>
    <property type="molecule type" value="Genomic_DNA"/>
</dbReference>
<sequence length="221" mass="24184">MQTPVSVLVCLLLFVSRSVSGHVVDEHRVEVFGADGVDQNEGKLRDIKPESVLMGLAKTLIGGKSGAASGQSLSLNMSNLVLMLVLRGLIWGVSYMQNGGGIKEARNEDSNSSAVGGPFQDMVTETDVMLFLGYLVADESGRYECLNRVACEQPERAESYFRTAEMVWKTAKMFDDVISLDSKYEKTLTRLQEAIENGMTNGDCELKYKCLGSTANDTFKV</sequence>
<accession>A0A6G0U757</accession>
<dbReference type="OrthoDB" id="6363452at2759"/>
<organism evidence="2 3">
    <name type="scientific">Aphis glycines</name>
    <name type="common">Soybean aphid</name>
    <dbReference type="NCBI Taxonomy" id="307491"/>
    <lineage>
        <taxon>Eukaryota</taxon>
        <taxon>Metazoa</taxon>
        <taxon>Ecdysozoa</taxon>
        <taxon>Arthropoda</taxon>
        <taxon>Hexapoda</taxon>
        <taxon>Insecta</taxon>
        <taxon>Pterygota</taxon>
        <taxon>Neoptera</taxon>
        <taxon>Paraneoptera</taxon>
        <taxon>Hemiptera</taxon>
        <taxon>Sternorrhyncha</taxon>
        <taxon>Aphidomorpha</taxon>
        <taxon>Aphidoidea</taxon>
        <taxon>Aphididae</taxon>
        <taxon>Aphidini</taxon>
        <taxon>Aphis</taxon>
        <taxon>Aphis</taxon>
    </lineage>
</organism>